<keyword evidence="9" id="KW-0573">Peptidoglycan synthesis</keyword>
<dbReference type="PANTHER" id="PTHR30474:SF2">
    <property type="entry name" value="PEPTIDOGLYCAN GLYCOSYLTRANSFERASE FTSW-RELATED"/>
    <property type="match status" value="1"/>
</dbReference>
<keyword evidence="3" id="KW-1003">Cell membrane</keyword>
<evidence type="ECO:0000256" key="16">
    <source>
        <dbReference type="ARBA" id="ARBA00038053"/>
    </source>
</evidence>
<dbReference type="Pfam" id="PF01098">
    <property type="entry name" value="FTSW_RODA_SPOVE"/>
    <property type="match status" value="1"/>
</dbReference>
<comment type="similarity">
    <text evidence="16">Belongs to the SEDS family. FtsW subfamily.</text>
</comment>
<evidence type="ECO:0000256" key="13">
    <source>
        <dbReference type="ARBA" id="ARBA00023316"/>
    </source>
</evidence>
<feature type="transmembrane region" description="Helical" evidence="21">
    <location>
        <begin position="105"/>
        <end position="125"/>
    </location>
</feature>
<comment type="caution">
    <text evidence="22">The sequence shown here is derived from an EMBL/GenBank/DDBJ whole genome shotgun (WGS) entry which is preliminary data.</text>
</comment>
<dbReference type="GO" id="GO:0008955">
    <property type="term" value="F:peptidoglycan glycosyltransferase activity"/>
    <property type="evidence" value="ECO:0007669"/>
    <property type="project" value="UniProtKB-EC"/>
</dbReference>
<evidence type="ECO:0000256" key="21">
    <source>
        <dbReference type="SAM" id="Phobius"/>
    </source>
</evidence>
<keyword evidence="4 22" id="KW-0132">Cell division</keyword>
<keyword evidence="8" id="KW-0133">Cell shape</keyword>
<keyword evidence="23" id="KW-1185">Reference proteome</keyword>
<evidence type="ECO:0000313" key="22">
    <source>
        <dbReference type="EMBL" id="RIA47063.1"/>
    </source>
</evidence>
<dbReference type="EC" id="2.4.99.28" evidence="19"/>
<dbReference type="NCBIfam" id="TIGR02614">
    <property type="entry name" value="ftsW"/>
    <property type="match status" value="1"/>
</dbReference>
<sequence length="407" mass="44166">MTDGRVTRAGLWTRMKPRAGRGDATPLAMWFWDIDRVLLLIALCLMAIGLIAVAAASPASAVRYSGDTHHIAPLYYFWRQLAWVAISLPVMFFVSMLPVQTAKRLALIGCAVCVALLMAVPFIGAEVNGARRWFSVGIGQFQPSEFLKPFFIVTIAWLLSLRAREKDLPVLPLTLLLTGGIGFLLMLEPDFGQTIIFGAVWLALLMIAGTPMRLLGALIGCVPVGLVAAYMFYDTARLRIDAFLFPSADPNQMIDHYQTDMAHATLTGGGVFGTGPGGGIMKFRLPEAHTDYIFSVIGEEFGLISCAIVALLFVALVARVFVKLLDEQDEFRLLAAAGLAIQFGAQAMINMLVNTGMAPSKGMTLPFISYGGSSMIALSIGMGLLLAFTRRNPFLTRSPYSVRWSGA</sequence>
<dbReference type="GO" id="GO:0005886">
    <property type="term" value="C:plasma membrane"/>
    <property type="evidence" value="ECO:0007669"/>
    <property type="project" value="UniProtKB-SubCell"/>
</dbReference>
<dbReference type="GO" id="GO:0009252">
    <property type="term" value="P:peptidoglycan biosynthetic process"/>
    <property type="evidence" value="ECO:0007669"/>
    <property type="project" value="UniProtKB-KW"/>
</dbReference>
<feature type="transmembrane region" description="Helical" evidence="21">
    <location>
        <begin position="365"/>
        <end position="388"/>
    </location>
</feature>
<dbReference type="AlphaFoldDB" id="A0A397PF46"/>
<dbReference type="GO" id="GO:0015648">
    <property type="term" value="F:lipid-linked peptidoglycan transporter activity"/>
    <property type="evidence" value="ECO:0007669"/>
    <property type="project" value="TreeGrafter"/>
</dbReference>
<keyword evidence="11 21" id="KW-0472">Membrane</keyword>
<proteinExistence type="inferred from homology"/>
<feature type="transmembrane region" description="Helical" evidence="21">
    <location>
        <begin position="215"/>
        <end position="233"/>
    </location>
</feature>
<dbReference type="Proteomes" id="UP000266568">
    <property type="component" value="Unassembled WGS sequence"/>
</dbReference>
<comment type="pathway">
    <text evidence="2">Cell wall biogenesis; peptidoglycan biosynthesis.</text>
</comment>
<dbReference type="EMBL" id="QXDC01000002">
    <property type="protein sequence ID" value="RIA47063.1"/>
    <property type="molecule type" value="Genomic_DNA"/>
</dbReference>
<keyword evidence="12" id="KW-0131">Cell cycle</keyword>
<evidence type="ECO:0000256" key="3">
    <source>
        <dbReference type="ARBA" id="ARBA00022475"/>
    </source>
</evidence>
<evidence type="ECO:0000256" key="6">
    <source>
        <dbReference type="ARBA" id="ARBA00022679"/>
    </source>
</evidence>
<keyword evidence="13" id="KW-0961">Cell wall biogenesis/degradation</keyword>
<evidence type="ECO:0000256" key="8">
    <source>
        <dbReference type="ARBA" id="ARBA00022960"/>
    </source>
</evidence>
<name>A0A397PF46_9SPHN</name>
<keyword evidence="10 21" id="KW-1133">Transmembrane helix</keyword>
<evidence type="ECO:0000256" key="20">
    <source>
        <dbReference type="ARBA" id="ARBA00049902"/>
    </source>
</evidence>
<keyword evidence="5" id="KW-0328">Glycosyltransferase</keyword>
<accession>A0A397PF46</accession>
<evidence type="ECO:0000256" key="5">
    <source>
        <dbReference type="ARBA" id="ARBA00022676"/>
    </source>
</evidence>
<evidence type="ECO:0000256" key="11">
    <source>
        <dbReference type="ARBA" id="ARBA00023136"/>
    </source>
</evidence>
<feature type="transmembrane region" description="Helical" evidence="21">
    <location>
        <begin position="168"/>
        <end position="185"/>
    </location>
</feature>
<evidence type="ECO:0000256" key="14">
    <source>
        <dbReference type="ARBA" id="ARBA00032370"/>
    </source>
</evidence>
<evidence type="ECO:0000256" key="4">
    <source>
        <dbReference type="ARBA" id="ARBA00022618"/>
    </source>
</evidence>
<evidence type="ECO:0000256" key="10">
    <source>
        <dbReference type="ARBA" id="ARBA00022989"/>
    </source>
</evidence>
<dbReference type="InterPro" id="IPR001182">
    <property type="entry name" value="FtsW/RodA"/>
</dbReference>
<evidence type="ECO:0000256" key="7">
    <source>
        <dbReference type="ARBA" id="ARBA00022692"/>
    </source>
</evidence>
<evidence type="ECO:0000256" key="2">
    <source>
        <dbReference type="ARBA" id="ARBA00004752"/>
    </source>
</evidence>
<organism evidence="22 23">
    <name type="scientific">Hephaestia caeni</name>
    <dbReference type="NCBI Taxonomy" id="645617"/>
    <lineage>
        <taxon>Bacteria</taxon>
        <taxon>Pseudomonadati</taxon>
        <taxon>Pseudomonadota</taxon>
        <taxon>Alphaproteobacteria</taxon>
        <taxon>Sphingomonadales</taxon>
        <taxon>Sphingomonadaceae</taxon>
        <taxon>Hephaestia</taxon>
    </lineage>
</organism>
<evidence type="ECO:0000256" key="18">
    <source>
        <dbReference type="ARBA" id="ARBA00041418"/>
    </source>
</evidence>
<protein>
    <recommendedName>
        <fullName evidence="17">Probable peptidoglycan glycosyltransferase FtsW</fullName>
        <ecNumber evidence="19">2.4.99.28</ecNumber>
    </recommendedName>
    <alternativeName>
        <fullName evidence="18">Cell division protein FtsW</fullName>
    </alternativeName>
    <alternativeName>
        <fullName evidence="15">Cell wall polymerase</fullName>
    </alternativeName>
    <alternativeName>
        <fullName evidence="14">Peptidoglycan polymerase</fullName>
    </alternativeName>
</protein>
<dbReference type="GO" id="GO:0051301">
    <property type="term" value="P:cell division"/>
    <property type="evidence" value="ECO:0007669"/>
    <property type="project" value="UniProtKB-KW"/>
</dbReference>
<dbReference type="GO" id="GO:0071555">
    <property type="term" value="P:cell wall organization"/>
    <property type="evidence" value="ECO:0007669"/>
    <property type="project" value="UniProtKB-KW"/>
</dbReference>
<feature type="transmembrane region" description="Helical" evidence="21">
    <location>
        <begin position="301"/>
        <end position="321"/>
    </location>
</feature>
<evidence type="ECO:0000256" key="15">
    <source>
        <dbReference type="ARBA" id="ARBA00033270"/>
    </source>
</evidence>
<reference evidence="22 23" key="1">
    <citation type="submission" date="2018-08" db="EMBL/GenBank/DDBJ databases">
        <title>Genomic Encyclopedia of Type Strains, Phase IV (KMG-IV): sequencing the most valuable type-strain genomes for metagenomic binning, comparative biology and taxonomic classification.</title>
        <authorList>
            <person name="Goeker M."/>
        </authorList>
    </citation>
    <scope>NUCLEOTIDE SEQUENCE [LARGE SCALE GENOMIC DNA]</scope>
    <source>
        <strain evidence="22 23">DSM 25527</strain>
    </source>
</reference>
<dbReference type="OrthoDB" id="9768187at2"/>
<evidence type="ECO:0000256" key="9">
    <source>
        <dbReference type="ARBA" id="ARBA00022984"/>
    </source>
</evidence>
<comment type="subcellular location">
    <subcellularLocation>
        <location evidence="1">Cell membrane</location>
        <topology evidence="1">Multi-pass membrane protein</topology>
    </subcellularLocation>
</comment>
<feature type="transmembrane region" description="Helical" evidence="21">
    <location>
        <begin position="76"/>
        <end position="98"/>
    </location>
</feature>
<feature type="transmembrane region" description="Helical" evidence="21">
    <location>
        <begin position="37"/>
        <end position="56"/>
    </location>
</feature>
<evidence type="ECO:0000256" key="17">
    <source>
        <dbReference type="ARBA" id="ARBA00041185"/>
    </source>
</evidence>
<evidence type="ECO:0000256" key="19">
    <source>
        <dbReference type="ARBA" id="ARBA00044770"/>
    </source>
</evidence>
<dbReference type="PANTHER" id="PTHR30474">
    <property type="entry name" value="CELL CYCLE PROTEIN"/>
    <property type="match status" value="1"/>
</dbReference>
<evidence type="ECO:0000256" key="1">
    <source>
        <dbReference type="ARBA" id="ARBA00004651"/>
    </source>
</evidence>
<keyword evidence="7 21" id="KW-0812">Transmembrane</keyword>
<keyword evidence="6" id="KW-0808">Transferase</keyword>
<gene>
    <name evidence="22" type="ORF">DFR49_1628</name>
</gene>
<dbReference type="RefSeq" id="WP_119035079.1">
    <property type="nucleotide sequence ID" value="NZ_QXDC01000002.1"/>
</dbReference>
<feature type="transmembrane region" description="Helical" evidence="21">
    <location>
        <begin position="145"/>
        <end position="161"/>
    </location>
</feature>
<dbReference type="GO" id="GO:0008360">
    <property type="term" value="P:regulation of cell shape"/>
    <property type="evidence" value="ECO:0007669"/>
    <property type="project" value="UniProtKB-KW"/>
</dbReference>
<evidence type="ECO:0000313" key="23">
    <source>
        <dbReference type="Proteomes" id="UP000266568"/>
    </source>
</evidence>
<dbReference type="InterPro" id="IPR013437">
    <property type="entry name" value="FtsW"/>
</dbReference>
<dbReference type="GO" id="GO:0032153">
    <property type="term" value="C:cell division site"/>
    <property type="evidence" value="ECO:0007669"/>
    <property type="project" value="TreeGrafter"/>
</dbReference>
<feature type="transmembrane region" description="Helical" evidence="21">
    <location>
        <begin position="191"/>
        <end position="208"/>
    </location>
</feature>
<comment type="catalytic activity">
    <reaction evidence="20">
        <text>[GlcNAc-(1-&gt;4)-Mur2Ac(oyl-L-Ala-gamma-D-Glu-L-Lys-D-Ala-D-Ala)](n)-di-trans,octa-cis-undecaprenyl diphosphate + beta-D-GlcNAc-(1-&gt;4)-Mur2Ac(oyl-L-Ala-gamma-D-Glu-L-Lys-D-Ala-D-Ala)-di-trans,octa-cis-undecaprenyl diphosphate = [GlcNAc-(1-&gt;4)-Mur2Ac(oyl-L-Ala-gamma-D-Glu-L-Lys-D-Ala-D-Ala)](n+1)-di-trans,octa-cis-undecaprenyl diphosphate + di-trans,octa-cis-undecaprenyl diphosphate + H(+)</text>
        <dbReference type="Rhea" id="RHEA:23708"/>
        <dbReference type="Rhea" id="RHEA-COMP:9602"/>
        <dbReference type="Rhea" id="RHEA-COMP:9603"/>
        <dbReference type="ChEBI" id="CHEBI:15378"/>
        <dbReference type="ChEBI" id="CHEBI:58405"/>
        <dbReference type="ChEBI" id="CHEBI:60033"/>
        <dbReference type="ChEBI" id="CHEBI:78435"/>
        <dbReference type="EC" id="2.4.99.28"/>
    </reaction>
</comment>
<feature type="transmembrane region" description="Helical" evidence="21">
    <location>
        <begin position="333"/>
        <end position="353"/>
    </location>
</feature>
<evidence type="ECO:0000256" key="12">
    <source>
        <dbReference type="ARBA" id="ARBA00023306"/>
    </source>
</evidence>